<gene>
    <name evidence="1" type="ORF">WT83_31020</name>
</gene>
<organism evidence="1 2">
    <name type="scientific">Burkholderia territorii</name>
    <dbReference type="NCBI Taxonomy" id="1503055"/>
    <lineage>
        <taxon>Bacteria</taxon>
        <taxon>Pseudomonadati</taxon>
        <taxon>Pseudomonadota</taxon>
        <taxon>Betaproteobacteria</taxon>
        <taxon>Burkholderiales</taxon>
        <taxon>Burkholderiaceae</taxon>
        <taxon>Burkholderia</taxon>
        <taxon>Burkholderia cepacia complex</taxon>
    </lineage>
</organism>
<evidence type="ECO:0000313" key="2">
    <source>
        <dbReference type="Proteomes" id="UP000068016"/>
    </source>
</evidence>
<evidence type="ECO:0000313" key="1">
    <source>
        <dbReference type="EMBL" id="KWN04627.1"/>
    </source>
</evidence>
<dbReference type="AlphaFoldDB" id="A0A108E4N1"/>
<proteinExistence type="predicted"/>
<name>A0A108E4N1_9BURK</name>
<protein>
    <submittedName>
        <fullName evidence="1">Uncharacterized protein</fullName>
    </submittedName>
</protein>
<reference evidence="1 2" key="1">
    <citation type="submission" date="2015-11" db="EMBL/GenBank/DDBJ databases">
        <title>Expanding the genomic diversity of Burkholderia species for the development of highly accurate diagnostics.</title>
        <authorList>
            <person name="Sahl J."/>
            <person name="Keim P."/>
            <person name="Wagner D."/>
        </authorList>
    </citation>
    <scope>NUCLEOTIDE SEQUENCE [LARGE SCALE GENOMIC DNA]</scope>
    <source>
        <strain evidence="1 2">MSMB793WGS</strain>
    </source>
</reference>
<dbReference type="Proteomes" id="UP000068016">
    <property type="component" value="Unassembled WGS sequence"/>
</dbReference>
<dbReference type="EMBL" id="LPLZ01000091">
    <property type="protein sequence ID" value="KWN04627.1"/>
    <property type="molecule type" value="Genomic_DNA"/>
</dbReference>
<sequence>MQVPRAALLTFGHRDVLKILDLPKSSPQCVEILLQSRLIHHVLSVGQRNHPIRTNRLAAKAHLLLCALRGIHEVLFCVLRFTALGAWESAEPLRAHVSIKPCCRNLDLPIAEIAPTNHPFPAKRREISYTLVVHCNLSL</sequence>
<comment type="caution">
    <text evidence="1">The sequence shown here is derived from an EMBL/GenBank/DDBJ whole genome shotgun (WGS) entry which is preliminary data.</text>
</comment>
<accession>A0A108E4N1</accession>